<name>A0A1F6M2Z3_9BACT</name>
<dbReference type="STRING" id="1798680.A3J66_01880"/>
<feature type="domain" description="Helix-turn-helix" evidence="2">
    <location>
        <begin position="11"/>
        <end position="57"/>
    </location>
</feature>
<dbReference type="EMBL" id="MFQB01000041">
    <property type="protein sequence ID" value="OGH65945.1"/>
    <property type="molecule type" value="Genomic_DNA"/>
</dbReference>
<dbReference type="Proteomes" id="UP000176282">
    <property type="component" value="Unassembled WGS sequence"/>
</dbReference>
<accession>A0A1F6M2Z3</accession>
<evidence type="ECO:0000259" key="2">
    <source>
        <dbReference type="Pfam" id="PF12728"/>
    </source>
</evidence>
<evidence type="ECO:0000313" key="3">
    <source>
        <dbReference type="EMBL" id="OGH65945.1"/>
    </source>
</evidence>
<comment type="caution">
    <text evidence="3">The sequence shown here is derived from an EMBL/GenBank/DDBJ whole genome shotgun (WGS) entry which is preliminary data.</text>
</comment>
<dbReference type="GO" id="GO:0003677">
    <property type="term" value="F:DNA binding"/>
    <property type="evidence" value="ECO:0007669"/>
    <property type="project" value="InterPro"/>
</dbReference>
<dbReference type="InterPro" id="IPR010093">
    <property type="entry name" value="SinI_DNA-bd"/>
</dbReference>
<dbReference type="SUPFAM" id="SSF46955">
    <property type="entry name" value="Putative DNA-binding domain"/>
    <property type="match status" value="1"/>
</dbReference>
<reference evidence="3 4" key="1">
    <citation type="journal article" date="2016" name="Nat. Commun.">
        <title>Thousands of microbial genomes shed light on interconnected biogeochemical processes in an aquifer system.</title>
        <authorList>
            <person name="Anantharaman K."/>
            <person name="Brown C.T."/>
            <person name="Hug L.A."/>
            <person name="Sharon I."/>
            <person name="Castelle C.J."/>
            <person name="Probst A.J."/>
            <person name="Thomas B.C."/>
            <person name="Singh A."/>
            <person name="Wilkins M.J."/>
            <person name="Karaoz U."/>
            <person name="Brodie E.L."/>
            <person name="Williams K.H."/>
            <person name="Hubbard S.S."/>
            <person name="Banfield J.F."/>
        </authorList>
    </citation>
    <scope>NUCLEOTIDE SEQUENCE [LARGE SCALE GENOMIC DNA]</scope>
</reference>
<evidence type="ECO:0000313" key="4">
    <source>
        <dbReference type="Proteomes" id="UP000176282"/>
    </source>
</evidence>
<dbReference type="NCBIfam" id="TIGR01764">
    <property type="entry name" value="excise"/>
    <property type="match status" value="1"/>
</dbReference>
<feature type="region of interest" description="Disordered" evidence="1">
    <location>
        <begin position="85"/>
        <end position="105"/>
    </location>
</feature>
<protein>
    <recommendedName>
        <fullName evidence="2">Helix-turn-helix domain-containing protein</fullName>
    </recommendedName>
</protein>
<gene>
    <name evidence="3" type="ORF">A3J66_01880</name>
</gene>
<dbReference type="InterPro" id="IPR009061">
    <property type="entry name" value="DNA-bd_dom_put_sf"/>
</dbReference>
<dbReference type="InterPro" id="IPR041657">
    <property type="entry name" value="HTH_17"/>
</dbReference>
<evidence type="ECO:0000256" key="1">
    <source>
        <dbReference type="SAM" id="MobiDB-lite"/>
    </source>
</evidence>
<dbReference type="AlphaFoldDB" id="A0A1F6M2Z3"/>
<organism evidence="3 4">
    <name type="scientific">Candidatus Magasanikbacteria bacterium RIFCSPHIGHO2_02_FULL_47_14</name>
    <dbReference type="NCBI Taxonomy" id="1798680"/>
    <lineage>
        <taxon>Bacteria</taxon>
        <taxon>Candidatus Magasanikiibacteriota</taxon>
    </lineage>
</organism>
<dbReference type="Pfam" id="PF12728">
    <property type="entry name" value="HTH_17"/>
    <property type="match status" value="1"/>
</dbReference>
<sequence length="105" mass="12152">MEDPKEIIRISISEAARLFGVSTQTIRRAIRDDEITYIVVAGRYKLNFESLVRWSQEKTTVRNKSNEHGIGQFVHQWNISNKLYSPSSKSVKRKDAEEKDDQNPA</sequence>
<proteinExistence type="predicted"/>